<name>A0A512L3M2_9PROT</name>
<feature type="signal peptide" evidence="1">
    <location>
        <begin position="1"/>
        <end position="18"/>
    </location>
</feature>
<dbReference type="Pfam" id="PF12048">
    <property type="entry name" value="DUF3530"/>
    <property type="match status" value="1"/>
</dbReference>
<proteinExistence type="predicted"/>
<dbReference type="AlphaFoldDB" id="A0A512L3M2"/>
<dbReference type="OrthoDB" id="9776279at2"/>
<protein>
    <recommendedName>
        <fullName evidence="4">DUF3530 domain-containing protein</fullName>
    </recommendedName>
</protein>
<dbReference type="Gene3D" id="3.40.50.1820">
    <property type="entry name" value="alpha/beta hydrolase"/>
    <property type="match status" value="1"/>
</dbReference>
<organism evidence="2 3">
    <name type="scientific">Sulfuriferula plumbiphila</name>
    <dbReference type="NCBI Taxonomy" id="171865"/>
    <lineage>
        <taxon>Bacteria</taxon>
        <taxon>Pseudomonadati</taxon>
        <taxon>Pseudomonadota</taxon>
        <taxon>Betaproteobacteria</taxon>
        <taxon>Nitrosomonadales</taxon>
        <taxon>Sulfuricellaceae</taxon>
        <taxon>Sulfuriferula</taxon>
    </lineage>
</organism>
<keyword evidence="3" id="KW-1185">Reference proteome</keyword>
<sequence length="243" mass="26811">MRIVWMFVLLAMTSSAFAADYAREKKWADEVVPGVVVGDPVYLEQSNGHKFLTLYTPAKDAKAALVIVHGMGIHPDWGFIGEERSQLPDRGYTTLSVQMPVLDNAAKAAAYPATFPEAAQRLKLAVDFLKAKGYSKIGFVSHSMGSRMSYVYLSDKPDPAVKAWVAIGMPSRADYRKVNMPVLDLYGQNDLPDVLNNAAARKAALQGKPGSEQMQVAHADHFFTDMHAQLLDIVTAFMNKQFK</sequence>
<accession>A0A512L3M2</accession>
<dbReference type="RefSeq" id="WP_147069865.1">
    <property type="nucleotide sequence ID" value="NZ_AP021884.1"/>
</dbReference>
<dbReference type="EMBL" id="BKAD01000001">
    <property type="protein sequence ID" value="GEP29076.1"/>
    <property type="molecule type" value="Genomic_DNA"/>
</dbReference>
<dbReference type="SUPFAM" id="SSF53474">
    <property type="entry name" value="alpha/beta-Hydrolases"/>
    <property type="match status" value="1"/>
</dbReference>
<evidence type="ECO:0000313" key="3">
    <source>
        <dbReference type="Proteomes" id="UP000321337"/>
    </source>
</evidence>
<evidence type="ECO:0000256" key="1">
    <source>
        <dbReference type="SAM" id="SignalP"/>
    </source>
</evidence>
<reference evidence="2 3" key="1">
    <citation type="submission" date="2019-07" db="EMBL/GenBank/DDBJ databases">
        <title>Whole genome shotgun sequence of Thiobacillus plumbophilus NBRC 107929.</title>
        <authorList>
            <person name="Hosoyama A."/>
            <person name="Uohara A."/>
            <person name="Ohji S."/>
            <person name="Ichikawa N."/>
        </authorList>
    </citation>
    <scope>NUCLEOTIDE SEQUENCE [LARGE SCALE GENOMIC DNA]</scope>
    <source>
        <strain evidence="2 3">NBRC 107929</strain>
    </source>
</reference>
<feature type="chain" id="PRO_5021798322" description="DUF3530 domain-containing protein" evidence="1">
    <location>
        <begin position="19"/>
        <end position="243"/>
    </location>
</feature>
<dbReference type="InterPro" id="IPR029058">
    <property type="entry name" value="AB_hydrolase_fold"/>
</dbReference>
<comment type="caution">
    <text evidence="2">The sequence shown here is derived from an EMBL/GenBank/DDBJ whole genome shotgun (WGS) entry which is preliminary data.</text>
</comment>
<dbReference type="InterPro" id="IPR022529">
    <property type="entry name" value="DUF3530"/>
</dbReference>
<gene>
    <name evidence="2" type="ORF">TPL01_02140</name>
</gene>
<evidence type="ECO:0008006" key="4">
    <source>
        <dbReference type="Google" id="ProtNLM"/>
    </source>
</evidence>
<keyword evidence="1" id="KW-0732">Signal</keyword>
<evidence type="ECO:0000313" key="2">
    <source>
        <dbReference type="EMBL" id="GEP29076.1"/>
    </source>
</evidence>
<dbReference type="Proteomes" id="UP000321337">
    <property type="component" value="Unassembled WGS sequence"/>
</dbReference>